<dbReference type="InterPro" id="IPR054363">
    <property type="entry name" value="GH95_cat"/>
</dbReference>
<dbReference type="Gene3D" id="2.60.40.1180">
    <property type="entry name" value="Golgi alpha-mannosidase II"/>
    <property type="match status" value="1"/>
</dbReference>
<dbReference type="Gene3D" id="1.50.10.10">
    <property type="match status" value="1"/>
</dbReference>
<evidence type="ECO:0000313" key="3">
    <source>
        <dbReference type="EMBL" id="CAG5010682.1"/>
    </source>
</evidence>
<comment type="caution">
    <text evidence="3">The sequence shown here is derived from an EMBL/GenBank/DDBJ whole genome shotgun (WGS) entry which is preliminary data.</text>
</comment>
<dbReference type="InterPro" id="IPR012341">
    <property type="entry name" value="6hp_glycosidase-like_sf"/>
</dbReference>
<protein>
    <recommendedName>
        <fullName evidence="5">Glycoside hydrolase family 65 central catalytic domain-containing protein</fullName>
    </recommendedName>
</protein>
<feature type="domain" description="Glycosyl hydrolase family 95 catalytic" evidence="2">
    <location>
        <begin position="339"/>
        <end position="549"/>
    </location>
</feature>
<dbReference type="RefSeq" id="WP_215241113.1">
    <property type="nucleotide sequence ID" value="NZ_CAJRAF010000002.1"/>
</dbReference>
<feature type="domain" description="DUF5703" evidence="1">
    <location>
        <begin position="63"/>
        <end position="225"/>
    </location>
</feature>
<dbReference type="PANTHER" id="PTHR31084">
    <property type="entry name" value="ALPHA-L-FUCOSIDASE 2"/>
    <property type="match status" value="1"/>
</dbReference>
<evidence type="ECO:0000259" key="1">
    <source>
        <dbReference type="Pfam" id="PF18961"/>
    </source>
</evidence>
<dbReference type="EMBL" id="CAJRAF010000002">
    <property type="protein sequence ID" value="CAG5010682.1"/>
    <property type="molecule type" value="Genomic_DNA"/>
</dbReference>
<evidence type="ECO:0000313" key="4">
    <source>
        <dbReference type="Proteomes" id="UP000680038"/>
    </source>
</evidence>
<sequence length="883" mass="99646">MLKLTGLTFAAGVFPLRGFGSFKNAVRQTDWRTMQKSAFDPERFSWAISWPGQVSRYDLIYYSPPMDAMQGIPLGNGDVGVLFWCEESKIIAAVNKSDLWDDAPFTEFHNWDKKEEDYNTTLRHACRIVIDFKLPIFSTLYLTDFQARLSISDGVLTMGSSSPFGKVTFKAFVDFNTGLLSYDLKTEFTEALAVEVGVERFGSRTFSHWYSQINRDASIGTAGTNATVDDAGIYIHQKLATADFTVAGKVLTGSAVYRREHSRRATIVLPSQAKTETGLVFLVSDATNESNLEMAKKSLDKVQSVNAFQDANREAWRTIWTRSLMDYGDDYLTNLWYLTMFYSIASQRGKYPGRFNNGIWAWSRDVQNWNHYFHWNQQQIYWPLNAAGHHDLVEPYLNFRFDSLQHARDYARKHFKIDGAFVSDVTDRRGYNSSGEQENHTPIAEIALDFWRQYRFTGDKQFLKEKALPYMLDASRFFVTIFVKESDGLYHAREGTGYEGWIKLKDGLTELTYVKALIQATLDALKIAGKTIPEATTWKELILNLAPMPLVPAGDQSVASEQGKFKLLRGNNKNMTVATDQIVAAGWGIKEKKWLTVYHPADDAKFQDFNLLDGIFPTVASAPVFPSGLIGLSTKKQNPALFESLKTTALLYPQGVTGWDTQPIVLARLGLSEAVAATLARYPERWQIYCNGWGHWGMENEIVKDAEWFFRTNQVSDVSDPGKKFPFPMWPFRHMSMEGMAVFATTLNECLLQSHEDIIRIAPAFAGDRSARFMLHAVGGFKVSAQINSGTVQWVCIKSLSGNPCRLQLPWPSADLYIGKKSYMHKVEDGIALFDTKINDVFTIVPKGVPIADIFYGNETAVPNETARLHASGKAKIGLPRMF</sequence>
<dbReference type="Proteomes" id="UP000680038">
    <property type="component" value="Unassembled WGS sequence"/>
</dbReference>
<dbReference type="InterPro" id="IPR008928">
    <property type="entry name" value="6-hairpin_glycosidase_sf"/>
</dbReference>
<dbReference type="Pfam" id="PF22124">
    <property type="entry name" value="Glyco_hydro_95_cat"/>
    <property type="match status" value="1"/>
</dbReference>
<organism evidence="3 4">
    <name type="scientific">Dyadobacter helix</name>
    <dbReference type="NCBI Taxonomy" id="2822344"/>
    <lineage>
        <taxon>Bacteria</taxon>
        <taxon>Pseudomonadati</taxon>
        <taxon>Bacteroidota</taxon>
        <taxon>Cytophagia</taxon>
        <taxon>Cytophagales</taxon>
        <taxon>Spirosomataceae</taxon>
        <taxon>Dyadobacter</taxon>
    </lineage>
</organism>
<name>A0A916JGM3_9BACT</name>
<proteinExistence type="predicted"/>
<gene>
    <name evidence="3" type="ORF">DYBT9275_04792</name>
</gene>
<dbReference type="GO" id="GO:0004560">
    <property type="term" value="F:alpha-L-fucosidase activity"/>
    <property type="evidence" value="ECO:0007669"/>
    <property type="project" value="TreeGrafter"/>
</dbReference>
<dbReference type="AlphaFoldDB" id="A0A916JGM3"/>
<evidence type="ECO:0000259" key="2">
    <source>
        <dbReference type="Pfam" id="PF22124"/>
    </source>
</evidence>
<reference evidence="3" key="1">
    <citation type="submission" date="2021-04" db="EMBL/GenBank/DDBJ databases">
        <authorList>
            <person name="Rodrigo-Torres L."/>
            <person name="Arahal R. D."/>
            <person name="Lucena T."/>
        </authorList>
    </citation>
    <scope>NUCLEOTIDE SEQUENCE</scope>
    <source>
        <strain evidence="3">CECT 9275</strain>
    </source>
</reference>
<dbReference type="GO" id="GO:0005975">
    <property type="term" value="P:carbohydrate metabolic process"/>
    <property type="evidence" value="ECO:0007669"/>
    <property type="project" value="InterPro"/>
</dbReference>
<dbReference type="SUPFAM" id="SSF48208">
    <property type="entry name" value="Six-hairpin glycosidases"/>
    <property type="match status" value="1"/>
</dbReference>
<dbReference type="InterPro" id="IPR013780">
    <property type="entry name" value="Glyco_hydro_b"/>
</dbReference>
<dbReference type="Pfam" id="PF18961">
    <property type="entry name" value="DUF5703_N"/>
    <property type="match status" value="1"/>
</dbReference>
<keyword evidence="4" id="KW-1185">Reference proteome</keyword>
<dbReference type="PANTHER" id="PTHR31084:SF0">
    <property type="entry name" value="ALPHA-L-FUCOSIDASE 2"/>
    <property type="match status" value="1"/>
</dbReference>
<dbReference type="InterPro" id="IPR043757">
    <property type="entry name" value="DUF5703_N"/>
</dbReference>
<accession>A0A916JGM3</accession>
<evidence type="ECO:0008006" key="5">
    <source>
        <dbReference type="Google" id="ProtNLM"/>
    </source>
</evidence>